<feature type="region of interest" description="Disordered" evidence="1">
    <location>
        <begin position="1"/>
        <end position="20"/>
    </location>
</feature>
<comment type="caution">
    <text evidence="3">The sequence shown here is derived from an EMBL/GenBank/DDBJ whole genome shotgun (WGS) entry which is preliminary data.</text>
</comment>
<keyword evidence="2" id="KW-0812">Transmembrane</keyword>
<feature type="transmembrane region" description="Helical" evidence="2">
    <location>
        <begin position="59"/>
        <end position="82"/>
    </location>
</feature>
<proteinExistence type="predicted"/>
<feature type="compositionally biased region" description="Basic and acidic residues" evidence="1">
    <location>
        <begin position="7"/>
        <end position="20"/>
    </location>
</feature>
<accession>A0ABW6M5A3</accession>
<dbReference type="Proteomes" id="UP001601303">
    <property type="component" value="Unassembled WGS sequence"/>
</dbReference>
<evidence type="ECO:0000256" key="1">
    <source>
        <dbReference type="SAM" id="MobiDB-lite"/>
    </source>
</evidence>
<feature type="transmembrane region" description="Helical" evidence="2">
    <location>
        <begin position="36"/>
        <end position="53"/>
    </location>
</feature>
<reference evidence="3 4" key="1">
    <citation type="submission" date="2024-10" db="EMBL/GenBank/DDBJ databases">
        <title>The Natural Products Discovery Center: Release of the First 8490 Sequenced Strains for Exploring Actinobacteria Biosynthetic Diversity.</title>
        <authorList>
            <person name="Kalkreuter E."/>
            <person name="Kautsar S.A."/>
            <person name="Yang D."/>
            <person name="Bader C.D."/>
            <person name="Teijaro C.N."/>
            <person name="Fluegel L."/>
            <person name="Davis C.M."/>
            <person name="Simpson J.R."/>
            <person name="Lauterbach L."/>
            <person name="Steele A.D."/>
            <person name="Gui C."/>
            <person name="Meng S."/>
            <person name="Li G."/>
            <person name="Viehrig K."/>
            <person name="Ye F."/>
            <person name="Su P."/>
            <person name="Kiefer A.F."/>
            <person name="Nichols A."/>
            <person name="Cepeda A.J."/>
            <person name="Yan W."/>
            <person name="Fan B."/>
            <person name="Jiang Y."/>
            <person name="Adhikari A."/>
            <person name="Zheng C.-J."/>
            <person name="Schuster L."/>
            <person name="Cowan T.M."/>
            <person name="Smanski M.J."/>
            <person name="Chevrette M.G."/>
            <person name="De Carvalho L.P.S."/>
            <person name="Shen B."/>
        </authorList>
    </citation>
    <scope>NUCLEOTIDE SEQUENCE [LARGE SCALE GENOMIC DNA]</scope>
    <source>
        <strain evidence="3 4">NPDC006488</strain>
    </source>
</reference>
<gene>
    <name evidence="3" type="ORF">ACFYNQ_22500</name>
</gene>
<dbReference type="RefSeq" id="WP_388108446.1">
    <property type="nucleotide sequence ID" value="NZ_JBIAHM010000008.1"/>
</dbReference>
<keyword evidence="4" id="KW-1185">Reference proteome</keyword>
<name>A0ABW6M5A3_9ACTN</name>
<protein>
    <recommendedName>
        <fullName evidence="5">Integral membrane protein</fullName>
    </recommendedName>
</protein>
<evidence type="ECO:0000313" key="4">
    <source>
        <dbReference type="Proteomes" id="UP001601303"/>
    </source>
</evidence>
<evidence type="ECO:0000313" key="3">
    <source>
        <dbReference type="EMBL" id="MFE9601324.1"/>
    </source>
</evidence>
<dbReference type="EMBL" id="JBIAHM010000008">
    <property type="protein sequence ID" value="MFE9601324.1"/>
    <property type="molecule type" value="Genomic_DNA"/>
</dbReference>
<evidence type="ECO:0000256" key="2">
    <source>
        <dbReference type="SAM" id="Phobius"/>
    </source>
</evidence>
<evidence type="ECO:0008006" key="5">
    <source>
        <dbReference type="Google" id="ProtNLM"/>
    </source>
</evidence>
<sequence>MGRRDHARHEPVDAHAEKPGEATNGLQWAQELRSSVRCAGVLLVLLLLIDWGSGRLDPWRAALWLGLAGLLFVALCPARVSAGEGWLSSRRILREHRVRTDALVSVRCLDGISQRLLLRDAFGGRVEIDPDVLVTSPQLWYRLDEDARKSAVVGTLVCGATALRRVSERVDRETAESVFRVSGLE</sequence>
<keyword evidence="2" id="KW-1133">Transmembrane helix</keyword>
<keyword evidence="2" id="KW-0472">Membrane</keyword>
<organism evidence="3 4">
    <name type="scientific">Streptomyces hokutonensis</name>
    <dbReference type="NCBI Taxonomy" id="1306990"/>
    <lineage>
        <taxon>Bacteria</taxon>
        <taxon>Bacillati</taxon>
        <taxon>Actinomycetota</taxon>
        <taxon>Actinomycetes</taxon>
        <taxon>Kitasatosporales</taxon>
        <taxon>Streptomycetaceae</taxon>
        <taxon>Streptomyces</taxon>
    </lineage>
</organism>